<accession>L8HBG5</accession>
<keyword evidence="4" id="KW-1185">Reference proteome</keyword>
<sequence>MTEATSLSSSTTFMVSDEPSSSSIKKTSKETTPETAELQQLQPQEEHQDEEGGEEQDEQKSSSSGGGGSTMMMLQATGTRHAAPSPLGPSEAGGKLPKGGAAGVVEGVGVVVGQYEVARDRLAGQLREVEATLDRGDEGTGEGLQDGHGDATQHGSGAAAATSTTTSSGAGGSSDGSGGAEVSFEEQFRSINAKLLSAEERIKRKTSFAKAATSAAALDPHDGPSGGGATVSKAEYDELEEEKTKIEEELWELKFQYEEEQRKVFALTSEKEALEQYVTQLAEEMQKETANMVSMKEQFEEQASPAGRRSVSRNRTSRGGASPEGATITATADADGDEAASGAGGRAHGSTAMMDADTLAVELALKDEELSRLRDSIERERRKMEGEIVSLKFDLQKVRNEVNVREGKMASIKLELEKGRKRVEAIELERRTLEQEAARATEAAAESDRLRAEAENAERAARAECEEFSRRVAVADAEVARLRDVHEEATRALAAQAQAAGGTNREAIRQVEERVGLLRQEWERLRENERNLTNASVDTGAGVDADHGARWAVEEFVRELQGRVGRLEREKEEEKALQREVKDELHRRIRKLERERDDERERTREALDRARGLDDQLRAAVDAAERERADRRRAEEASAQLGERLAQYEALGRGEVERGQHLFLDREKELRQAVEERESQRRKIEAEVIMLRVELQRVQAQAAEAGSLAAELADVRGQLAQAKLESHQREVEHQAKVEGLEERMRVWEERHDPQAREREVEEARAKDRRIAQLTAELAAQAQLVASQQEMHENSLQALKTQNSLLSRELERLEDQQTEMAKEKDETSQHLQGELQSLRQAYKALLQQHGPNSPSTARRDQEKDAALSSLREELDNVKRDLFYTTAVGIKLNLTYSGRSCNINIGSLYEKALAEGVKWQQWNRWIHDQAERRQ</sequence>
<dbReference type="STRING" id="1257118.L8HBG5"/>
<feature type="region of interest" description="Disordered" evidence="2">
    <location>
        <begin position="208"/>
        <end position="231"/>
    </location>
</feature>
<dbReference type="KEGG" id="acan:ACA1_142360"/>
<dbReference type="PANTHER" id="PTHR23159:SF31">
    <property type="entry name" value="CENTROSOME-ASSOCIATED PROTEIN CEP250 ISOFORM X1"/>
    <property type="match status" value="1"/>
</dbReference>
<dbReference type="VEuPathDB" id="AmoebaDB:ACA1_142360"/>
<keyword evidence="1" id="KW-0175">Coiled coil</keyword>
<feature type="region of interest" description="Disordered" evidence="2">
    <location>
        <begin position="129"/>
        <end position="182"/>
    </location>
</feature>
<dbReference type="RefSeq" id="XP_004349633.1">
    <property type="nucleotide sequence ID" value="XM_004349583.1"/>
</dbReference>
<dbReference type="OMA" id="SCNINIG"/>
<feature type="region of interest" description="Disordered" evidence="2">
    <location>
        <begin position="288"/>
        <end position="351"/>
    </location>
</feature>
<feature type="compositionally biased region" description="Acidic residues" evidence="2">
    <location>
        <begin position="47"/>
        <end position="57"/>
    </location>
</feature>
<feature type="compositionally biased region" description="Gly residues" evidence="2">
    <location>
        <begin position="169"/>
        <end position="179"/>
    </location>
</feature>
<dbReference type="GeneID" id="14923487"/>
<evidence type="ECO:0000313" key="3">
    <source>
        <dbReference type="EMBL" id="ELR22545.1"/>
    </source>
</evidence>
<protein>
    <submittedName>
        <fullName evidence="3">Uncharacterized protein</fullName>
    </submittedName>
</protein>
<feature type="coiled-coil region" evidence="1">
    <location>
        <begin position="557"/>
        <end position="701"/>
    </location>
</feature>
<dbReference type="AlphaFoldDB" id="L8HBG5"/>
<proteinExistence type="predicted"/>
<dbReference type="EMBL" id="KB007883">
    <property type="protein sequence ID" value="ELR22545.1"/>
    <property type="molecule type" value="Genomic_DNA"/>
</dbReference>
<evidence type="ECO:0000256" key="1">
    <source>
        <dbReference type="SAM" id="Coils"/>
    </source>
</evidence>
<feature type="compositionally biased region" description="Basic and acidic residues" evidence="2">
    <location>
        <begin position="129"/>
        <end position="138"/>
    </location>
</feature>
<evidence type="ECO:0000256" key="2">
    <source>
        <dbReference type="SAM" id="MobiDB-lite"/>
    </source>
</evidence>
<gene>
    <name evidence="3" type="ORF">ACA1_142360</name>
</gene>
<feature type="coiled-coil region" evidence="1">
    <location>
        <begin position="363"/>
        <end position="471"/>
    </location>
</feature>
<feature type="compositionally biased region" description="Low complexity" evidence="2">
    <location>
        <begin position="155"/>
        <end position="168"/>
    </location>
</feature>
<organism evidence="3 4">
    <name type="scientific">Acanthamoeba castellanii (strain ATCC 30010 / Neff)</name>
    <dbReference type="NCBI Taxonomy" id="1257118"/>
    <lineage>
        <taxon>Eukaryota</taxon>
        <taxon>Amoebozoa</taxon>
        <taxon>Discosea</taxon>
        <taxon>Longamoebia</taxon>
        <taxon>Centramoebida</taxon>
        <taxon>Acanthamoebidae</taxon>
        <taxon>Acanthamoeba</taxon>
    </lineage>
</organism>
<dbReference type="Proteomes" id="UP000011083">
    <property type="component" value="Unassembled WGS sequence"/>
</dbReference>
<evidence type="ECO:0000313" key="4">
    <source>
        <dbReference type="Proteomes" id="UP000011083"/>
    </source>
</evidence>
<dbReference type="PANTHER" id="PTHR23159">
    <property type="entry name" value="CENTROSOMAL PROTEIN 2"/>
    <property type="match status" value="1"/>
</dbReference>
<feature type="compositionally biased region" description="Polar residues" evidence="2">
    <location>
        <begin position="1"/>
        <end position="14"/>
    </location>
</feature>
<feature type="coiled-coil region" evidence="1">
    <location>
        <begin position="730"/>
        <end position="847"/>
    </location>
</feature>
<name>L8HBG5_ACACF</name>
<feature type="compositionally biased region" description="Low complexity" evidence="2">
    <location>
        <begin position="33"/>
        <end position="43"/>
    </location>
</feature>
<feature type="region of interest" description="Disordered" evidence="2">
    <location>
        <begin position="1"/>
        <end position="102"/>
    </location>
</feature>
<reference evidence="3 4" key="1">
    <citation type="journal article" date="2013" name="Genome Biol.">
        <title>Genome of Acanthamoeba castellanii highlights extensive lateral gene transfer and early evolution of tyrosine kinase signaling.</title>
        <authorList>
            <person name="Clarke M."/>
            <person name="Lohan A.J."/>
            <person name="Liu B."/>
            <person name="Lagkouvardos I."/>
            <person name="Roy S."/>
            <person name="Zafar N."/>
            <person name="Bertelli C."/>
            <person name="Schilde C."/>
            <person name="Kianianmomeni A."/>
            <person name="Burglin T.R."/>
            <person name="Frech C."/>
            <person name="Turcotte B."/>
            <person name="Kopec K.O."/>
            <person name="Synnott J.M."/>
            <person name="Choo C."/>
            <person name="Paponov I."/>
            <person name="Finkler A."/>
            <person name="Soon Heng Tan C."/>
            <person name="Hutchins A.P."/>
            <person name="Weinmeier T."/>
            <person name="Rattei T."/>
            <person name="Chu J.S."/>
            <person name="Gimenez G."/>
            <person name="Irimia M."/>
            <person name="Rigden D.J."/>
            <person name="Fitzpatrick D.A."/>
            <person name="Lorenzo-Morales J."/>
            <person name="Bateman A."/>
            <person name="Chiu C.H."/>
            <person name="Tang P."/>
            <person name="Hegemann P."/>
            <person name="Fromm H."/>
            <person name="Raoult D."/>
            <person name="Greub G."/>
            <person name="Miranda-Saavedra D."/>
            <person name="Chen N."/>
            <person name="Nash P."/>
            <person name="Ginger M.L."/>
            <person name="Horn M."/>
            <person name="Schaap P."/>
            <person name="Caler L."/>
            <person name="Loftus B."/>
        </authorList>
    </citation>
    <scope>NUCLEOTIDE SEQUENCE [LARGE SCALE GENOMIC DNA]</scope>
    <source>
        <strain evidence="3 4">Neff</strain>
    </source>
</reference>
<feature type="compositionally biased region" description="Low complexity" evidence="2">
    <location>
        <begin position="208"/>
        <end position="217"/>
    </location>
</feature>